<dbReference type="CDD" id="cd00383">
    <property type="entry name" value="trans_reg_C"/>
    <property type="match status" value="1"/>
</dbReference>
<evidence type="ECO:0000256" key="3">
    <source>
        <dbReference type="ARBA" id="ARBA00023015"/>
    </source>
</evidence>
<dbReference type="SUPFAM" id="SSF46894">
    <property type="entry name" value="C-terminal effector domain of the bipartite response regulators"/>
    <property type="match status" value="1"/>
</dbReference>
<dbReference type="InterPro" id="IPR016032">
    <property type="entry name" value="Sig_transdc_resp-reg_C-effctor"/>
</dbReference>
<accession>A0A328HEI9</accession>
<dbReference type="GO" id="GO:0005829">
    <property type="term" value="C:cytosol"/>
    <property type="evidence" value="ECO:0007669"/>
    <property type="project" value="TreeGrafter"/>
</dbReference>
<dbReference type="RefSeq" id="WP_111904303.1">
    <property type="nucleotide sequence ID" value="NZ_QLNP01000082.1"/>
</dbReference>
<feature type="domain" description="OmpR/PhoB-type" evidence="9">
    <location>
        <begin position="130"/>
        <end position="225"/>
    </location>
</feature>
<dbReference type="GO" id="GO:0006355">
    <property type="term" value="P:regulation of DNA-templated transcription"/>
    <property type="evidence" value="ECO:0007669"/>
    <property type="project" value="InterPro"/>
</dbReference>
<dbReference type="PROSITE" id="PS50110">
    <property type="entry name" value="RESPONSE_REGULATORY"/>
    <property type="match status" value="1"/>
</dbReference>
<feature type="DNA-binding region" description="OmpR/PhoB-type" evidence="7">
    <location>
        <begin position="130"/>
        <end position="225"/>
    </location>
</feature>
<proteinExistence type="predicted"/>
<protein>
    <submittedName>
        <fullName evidence="10">DNA-binding response regulator</fullName>
    </submittedName>
</protein>
<dbReference type="EMBL" id="QLNP01000082">
    <property type="protein sequence ID" value="RAM36917.1"/>
    <property type="molecule type" value="Genomic_DNA"/>
</dbReference>
<evidence type="ECO:0000256" key="4">
    <source>
        <dbReference type="ARBA" id="ARBA00023125"/>
    </source>
</evidence>
<keyword evidence="5" id="KW-0804">Transcription</keyword>
<gene>
    <name evidence="10" type="ORF">DBZ45_12945</name>
</gene>
<dbReference type="GO" id="GO:0000156">
    <property type="term" value="F:phosphorelay response regulator activity"/>
    <property type="evidence" value="ECO:0007669"/>
    <property type="project" value="TreeGrafter"/>
</dbReference>
<dbReference type="Pfam" id="PF00072">
    <property type="entry name" value="Response_reg"/>
    <property type="match status" value="1"/>
</dbReference>
<dbReference type="AlphaFoldDB" id="A0A328HEI9"/>
<keyword evidence="4 7" id="KW-0238">DNA-binding</keyword>
<evidence type="ECO:0000256" key="1">
    <source>
        <dbReference type="ARBA" id="ARBA00022553"/>
    </source>
</evidence>
<dbReference type="InterPro" id="IPR036388">
    <property type="entry name" value="WH-like_DNA-bd_sf"/>
</dbReference>
<dbReference type="FunFam" id="1.10.10.10:FF:000018">
    <property type="entry name" value="DNA-binding response regulator ResD"/>
    <property type="match status" value="1"/>
</dbReference>
<evidence type="ECO:0000256" key="2">
    <source>
        <dbReference type="ARBA" id="ARBA00023012"/>
    </source>
</evidence>
<evidence type="ECO:0000259" key="8">
    <source>
        <dbReference type="PROSITE" id="PS50110"/>
    </source>
</evidence>
<keyword evidence="1 6" id="KW-0597">Phosphoprotein</keyword>
<dbReference type="GO" id="GO:0000976">
    <property type="term" value="F:transcription cis-regulatory region binding"/>
    <property type="evidence" value="ECO:0007669"/>
    <property type="project" value="TreeGrafter"/>
</dbReference>
<dbReference type="Proteomes" id="UP000249166">
    <property type="component" value="Unassembled WGS sequence"/>
</dbReference>
<dbReference type="InterPro" id="IPR039420">
    <property type="entry name" value="WalR-like"/>
</dbReference>
<dbReference type="InterPro" id="IPR001867">
    <property type="entry name" value="OmpR/PhoB-type_DNA-bd"/>
</dbReference>
<dbReference type="SMART" id="SM00862">
    <property type="entry name" value="Trans_reg_C"/>
    <property type="match status" value="1"/>
</dbReference>
<organism evidence="10 11">
    <name type="scientific">Arthrobacter globiformis</name>
    <dbReference type="NCBI Taxonomy" id="1665"/>
    <lineage>
        <taxon>Bacteria</taxon>
        <taxon>Bacillati</taxon>
        <taxon>Actinomycetota</taxon>
        <taxon>Actinomycetes</taxon>
        <taxon>Micrococcales</taxon>
        <taxon>Micrococcaceae</taxon>
        <taxon>Arthrobacter</taxon>
    </lineage>
</organism>
<dbReference type="Gene3D" id="1.10.10.10">
    <property type="entry name" value="Winged helix-like DNA-binding domain superfamily/Winged helix DNA-binding domain"/>
    <property type="match status" value="1"/>
</dbReference>
<evidence type="ECO:0000259" key="9">
    <source>
        <dbReference type="PROSITE" id="PS51755"/>
    </source>
</evidence>
<evidence type="ECO:0000313" key="11">
    <source>
        <dbReference type="Proteomes" id="UP000249166"/>
    </source>
</evidence>
<name>A0A328HEI9_ARTGO</name>
<dbReference type="Gene3D" id="6.10.250.690">
    <property type="match status" value="1"/>
</dbReference>
<dbReference type="InterPro" id="IPR001789">
    <property type="entry name" value="Sig_transdc_resp-reg_receiver"/>
</dbReference>
<dbReference type="InterPro" id="IPR011006">
    <property type="entry name" value="CheY-like_superfamily"/>
</dbReference>
<dbReference type="GO" id="GO:0032993">
    <property type="term" value="C:protein-DNA complex"/>
    <property type="evidence" value="ECO:0007669"/>
    <property type="project" value="TreeGrafter"/>
</dbReference>
<keyword evidence="2" id="KW-0902">Two-component regulatory system</keyword>
<keyword evidence="3" id="KW-0805">Transcription regulation</keyword>
<dbReference type="Gene3D" id="3.40.50.2300">
    <property type="match status" value="1"/>
</dbReference>
<dbReference type="OrthoDB" id="3197131at2"/>
<dbReference type="PANTHER" id="PTHR48111">
    <property type="entry name" value="REGULATOR OF RPOS"/>
    <property type="match status" value="1"/>
</dbReference>
<sequence>MQILVVEDDESVAAGVLEGLTRAGFQARHVADGAGALAEVRSSSPDFVLLDLGLPDMDGTDVCRSIRSLTQTPIIVVSARDEEIDRVLALELGADDYLVKPFGMRELVARIRAVARRTADPQSGTTPPVDGTRVIGTLSIDQRSRRVQVDGTEIHLTAKEFELLYYLAEDPGAVCQRTDILRAVWDGTWYGTTKTLDAHVAAIRKKLGDPRWIEAVRGVGFRLDVPG</sequence>
<comment type="caution">
    <text evidence="10">The sequence shown here is derived from an EMBL/GenBank/DDBJ whole genome shotgun (WGS) entry which is preliminary data.</text>
</comment>
<feature type="domain" description="Response regulatory" evidence="8">
    <location>
        <begin position="2"/>
        <end position="115"/>
    </location>
</feature>
<evidence type="ECO:0000256" key="6">
    <source>
        <dbReference type="PROSITE-ProRule" id="PRU00169"/>
    </source>
</evidence>
<dbReference type="PROSITE" id="PS51755">
    <property type="entry name" value="OMPR_PHOB"/>
    <property type="match status" value="1"/>
</dbReference>
<feature type="modified residue" description="4-aspartylphosphate" evidence="6">
    <location>
        <position position="51"/>
    </location>
</feature>
<dbReference type="Pfam" id="PF00486">
    <property type="entry name" value="Trans_reg_C"/>
    <property type="match status" value="1"/>
</dbReference>
<dbReference type="SMART" id="SM00448">
    <property type="entry name" value="REC"/>
    <property type="match status" value="1"/>
</dbReference>
<reference evidence="10 11" key="1">
    <citation type="submission" date="2018-04" db="EMBL/GenBank/DDBJ databases">
        <title>Bacteria isolated from cave deposits of Manipur.</title>
        <authorList>
            <person name="Sahoo D."/>
            <person name="Sarangthem I."/>
            <person name="Nandeibam J."/>
        </authorList>
    </citation>
    <scope>NUCLEOTIDE SEQUENCE [LARGE SCALE GENOMIC DNA]</scope>
    <source>
        <strain evidence="11">mrc11</strain>
    </source>
</reference>
<evidence type="ECO:0000256" key="5">
    <source>
        <dbReference type="ARBA" id="ARBA00023163"/>
    </source>
</evidence>
<evidence type="ECO:0000256" key="7">
    <source>
        <dbReference type="PROSITE-ProRule" id="PRU01091"/>
    </source>
</evidence>
<dbReference type="SUPFAM" id="SSF52172">
    <property type="entry name" value="CheY-like"/>
    <property type="match status" value="1"/>
</dbReference>
<dbReference type="PANTHER" id="PTHR48111:SF1">
    <property type="entry name" value="TWO-COMPONENT RESPONSE REGULATOR ORR33"/>
    <property type="match status" value="1"/>
</dbReference>
<evidence type="ECO:0000313" key="10">
    <source>
        <dbReference type="EMBL" id="RAM36917.1"/>
    </source>
</evidence>